<dbReference type="PANTHER" id="PTHR30336:SF4">
    <property type="entry name" value="ENVELOPE BIOGENESIS FACTOR ELYC"/>
    <property type="match status" value="1"/>
</dbReference>
<organism evidence="3 4">
    <name type="scientific">Jiangella alba</name>
    <dbReference type="NCBI Taxonomy" id="561176"/>
    <lineage>
        <taxon>Bacteria</taxon>
        <taxon>Bacillati</taxon>
        <taxon>Actinomycetota</taxon>
        <taxon>Actinomycetes</taxon>
        <taxon>Jiangellales</taxon>
        <taxon>Jiangellaceae</taxon>
        <taxon>Jiangella</taxon>
    </lineage>
</organism>
<dbReference type="InterPro" id="IPR003848">
    <property type="entry name" value="DUF218"/>
</dbReference>
<evidence type="ECO:0000259" key="2">
    <source>
        <dbReference type="Pfam" id="PF02698"/>
    </source>
</evidence>
<feature type="domain" description="DUF218" evidence="2">
    <location>
        <begin position="159"/>
        <end position="304"/>
    </location>
</feature>
<feature type="transmembrane region" description="Helical" evidence="1">
    <location>
        <begin position="91"/>
        <end position="111"/>
    </location>
</feature>
<evidence type="ECO:0000313" key="3">
    <source>
        <dbReference type="EMBL" id="SED68116.1"/>
    </source>
</evidence>
<sequence length="333" mass="35495">MTSQLVIGGALLAVFAWRFHREPRRLSNGLLLLFGAGFLLLGLLDELAPEVLVVLIAVSPLLVVGLAVLLIVNGVRVLRRERFRLGNAMSLLAGLAIVAVVVVVPAGFLIAARSREPGVLPALLLSLLGVAGYVGFLFTLVTLYALVYSRLRPTLGSAAIVVLGSAVPRGTVPPLLAARLDRAVELYHREVAAGHAPLVIASGGQGPDEPVAEAHAMGHYLREHGLPAEVVAEEDRSRSTRENLVLSHRLLAARGDDGRLLVVTSSYHALRAAIQSRQLRLPAQVAGAKTARYYVPNAFLREFVALLADHKLLHGTMLALIAAGPVLLYLLVT</sequence>
<keyword evidence="1" id="KW-1133">Transmembrane helix</keyword>
<protein>
    <submittedName>
        <fullName evidence="3">Uncharacterized SAM-binding protein YcdF, DUF218 family</fullName>
    </submittedName>
</protein>
<dbReference type="STRING" id="561176.SAMN04488561_0250"/>
<dbReference type="GO" id="GO:0000270">
    <property type="term" value="P:peptidoglycan metabolic process"/>
    <property type="evidence" value="ECO:0007669"/>
    <property type="project" value="TreeGrafter"/>
</dbReference>
<feature type="transmembrane region" description="Helical" evidence="1">
    <location>
        <begin position="26"/>
        <end position="44"/>
    </location>
</feature>
<keyword evidence="1" id="KW-0812">Transmembrane</keyword>
<reference evidence="4" key="1">
    <citation type="submission" date="2016-10" db="EMBL/GenBank/DDBJ databases">
        <authorList>
            <person name="Varghese N."/>
            <person name="Submissions S."/>
        </authorList>
    </citation>
    <scope>NUCLEOTIDE SEQUENCE [LARGE SCALE GENOMIC DNA]</scope>
    <source>
        <strain evidence="4">DSM 45237</strain>
    </source>
</reference>
<dbReference type="Proteomes" id="UP000181980">
    <property type="component" value="Unassembled WGS sequence"/>
</dbReference>
<dbReference type="InterPro" id="IPR051599">
    <property type="entry name" value="Cell_Envelope_Assoc"/>
</dbReference>
<dbReference type="PANTHER" id="PTHR30336">
    <property type="entry name" value="INNER MEMBRANE PROTEIN, PROBABLE PERMEASE"/>
    <property type="match status" value="1"/>
</dbReference>
<keyword evidence="4" id="KW-1185">Reference proteome</keyword>
<dbReference type="AlphaFoldDB" id="A0A1H5CN87"/>
<keyword evidence="1" id="KW-0472">Membrane</keyword>
<dbReference type="CDD" id="cd06259">
    <property type="entry name" value="YdcF-like"/>
    <property type="match status" value="1"/>
</dbReference>
<dbReference type="Pfam" id="PF02698">
    <property type="entry name" value="DUF218"/>
    <property type="match status" value="1"/>
</dbReference>
<dbReference type="Gene3D" id="3.40.50.620">
    <property type="entry name" value="HUPs"/>
    <property type="match status" value="1"/>
</dbReference>
<accession>A0A1H5CN87</accession>
<dbReference type="InterPro" id="IPR014729">
    <property type="entry name" value="Rossmann-like_a/b/a_fold"/>
</dbReference>
<evidence type="ECO:0000256" key="1">
    <source>
        <dbReference type="SAM" id="Phobius"/>
    </source>
</evidence>
<proteinExistence type="predicted"/>
<feature type="transmembrane region" description="Helical" evidence="1">
    <location>
        <begin position="51"/>
        <end position="71"/>
    </location>
</feature>
<dbReference type="GO" id="GO:0005886">
    <property type="term" value="C:plasma membrane"/>
    <property type="evidence" value="ECO:0007669"/>
    <property type="project" value="TreeGrafter"/>
</dbReference>
<gene>
    <name evidence="3" type="ORF">SAMN04488561_0250</name>
</gene>
<dbReference type="EMBL" id="FNUC01000001">
    <property type="protein sequence ID" value="SED68116.1"/>
    <property type="molecule type" value="Genomic_DNA"/>
</dbReference>
<dbReference type="GO" id="GO:0043164">
    <property type="term" value="P:Gram-negative-bacterium-type cell wall biogenesis"/>
    <property type="evidence" value="ECO:0007669"/>
    <property type="project" value="TreeGrafter"/>
</dbReference>
<name>A0A1H5CN87_9ACTN</name>
<evidence type="ECO:0000313" key="4">
    <source>
        <dbReference type="Proteomes" id="UP000181980"/>
    </source>
</evidence>
<feature type="transmembrane region" description="Helical" evidence="1">
    <location>
        <begin position="123"/>
        <end position="147"/>
    </location>
</feature>
<feature type="transmembrane region" description="Helical" evidence="1">
    <location>
        <begin position="312"/>
        <end position="332"/>
    </location>
</feature>
<dbReference type="OrthoDB" id="9782395at2"/>
<dbReference type="RefSeq" id="WP_069111256.1">
    <property type="nucleotide sequence ID" value="NZ_FNUC01000001.1"/>
</dbReference>